<dbReference type="Pfam" id="PF00756">
    <property type="entry name" value="Esterase"/>
    <property type="match status" value="1"/>
</dbReference>
<dbReference type="AlphaFoldDB" id="A0A558C2L0"/>
<dbReference type="InterPro" id="IPR000801">
    <property type="entry name" value="Esterase-like"/>
</dbReference>
<accession>A0A558C2L0</accession>
<comment type="caution">
    <text evidence="1">The sequence shown here is derived from an EMBL/GenBank/DDBJ whole genome shotgun (WGS) entry which is preliminary data.</text>
</comment>
<reference evidence="1 2" key="1">
    <citation type="submission" date="2019-07" db="EMBL/GenBank/DDBJ databases">
        <title>Hymenobacter sp. straun FUR1 Genome sequencing and assembly.</title>
        <authorList>
            <person name="Chhetri G."/>
        </authorList>
    </citation>
    <scope>NUCLEOTIDE SEQUENCE [LARGE SCALE GENOMIC DNA]</scope>
    <source>
        <strain evidence="1 2">Fur1</strain>
    </source>
</reference>
<name>A0A558C2L0_9BACT</name>
<dbReference type="OrthoDB" id="9775130at2"/>
<keyword evidence="2" id="KW-1185">Reference proteome</keyword>
<dbReference type="SUPFAM" id="SSF53474">
    <property type="entry name" value="alpha/beta-Hydrolases"/>
    <property type="match status" value="1"/>
</dbReference>
<evidence type="ECO:0000313" key="1">
    <source>
        <dbReference type="EMBL" id="TVT43051.1"/>
    </source>
</evidence>
<dbReference type="InterPro" id="IPR050583">
    <property type="entry name" value="Mycobacterial_A85_antigen"/>
</dbReference>
<dbReference type="Gene3D" id="3.40.50.1820">
    <property type="entry name" value="alpha/beta hydrolase"/>
    <property type="match status" value="1"/>
</dbReference>
<dbReference type="Proteomes" id="UP000317624">
    <property type="component" value="Unassembled WGS sequence"/>
</dbReference>
<dbReference type="PANTHER" id="PTHR48098">
    <property type="entry name" value="ENTEROCHELIN ESTERASE-RELATED"/>
    <property type="match status" value="1"/>
</dbReference>
<gene>
    <name evidence="1" type="ORF">FNT36_02875</name>
</gene>
<protein>
    <submittedName>
        <fullName evidence="1">Alpha/beta fold hydrolase</fullName>
    </submittedName>
</protein>
<dbReference type="PANTHER" id="PTHR48098:SF3">
    <property type="entry name" value="IRON(III) ENTEROBACTIN ESTERASE"/>
    <property type="match status" value="1"/>
</dbReference>
<organism evidence="1 2">
    <name type="scientific">Hymenobacter setariae</name>
    <dbReference type="NCBI Taxonomy" id="2594794"/>
    <lineage>
        <taxon>Bacteria</taxon>
        <taxon>Pseudomonadati</taxon>
        <taxon>Bacteroidota</taxon>
        <taxon>Cytophagia</taxon>
        <taxon>Cytophagales</taxon>
        <taxon>Hymenobacteraceae</taxon>
        <taxon>Hymenobacter</taxon>
    </lineage>
</organism>
<dbReference type="InterPro" id="IPR029058">
    <property type="entry name" value="AB_hydrolase_fold"/>
</dbReference>
<evidence type="ECO:0000313" key="2">
    <source>
        <dbReference type="Proteomes" id="UP000317624"/>
    </source>
</evidence>
<dbReference type="GO" id="GO:0016787">
    <property type="term" value="F:hydrolase activity"/>
    <property type="evidence" value="ECO:0007669"/>
    <property type="project" value="UniProtKB-KW"/>
</dbReference>
<proteinExistence type="predicted"/>
<keyword evidence="1" id="KW-0378">Hydrolase</keyword>
<sequence length="235" mass="27480">MHEEYRRFYSQHLGLDMEMLVLGDYGYPILVFPTSNGRYFEAKDFHLVDSVRWFIENKLIKLVCIDSGDKWSWYAKHLHPGTRLHNHNLYDRMISEELVPRLQQECQVDKIGVAGCSLGGYQALNFAFKHPEKVAHLFSMGAAFDIRMFMGGYYDEQVYFNNPPDFMPNAQNDNFYKMNIILGTAEHDFCKDSNYQMSGILAAKGIPHRLDVRPNGTHDWPVWREMFPEYVSSIF</sequence>
<dbReference type="EMBL" id="VMRJ01000001">
    <property type="protein sequence ID" value="TVT43051.1"/>
    <property type="molecule type" value="Genomic_DNA"/>
</dbReference>